<keyword evidence="1" id="KW-0808">Transferase</keyword>
<keyword evidence="1" id="KW-0506">mRNA capping</keyword>
<dbReference type="InterPro" id="IPR002877">
    <property type="entry name" value="RNA_MeTrfase_FtsJ_dom"/>
</dbReference>
<dbReference type="AlphaFoldDB" id="A0A9W8LTS6"/>
<proteinExistence type="predicted"/>
<feature type="region of interest" description="Disordered" evidence="2">
    <location>
        <begin position="1"/>
        <end position="87"/>
    </location>
</feature>
<dbReference type="InterPro" id="IPR029063">
    <property type="entry name" value="SAM-dependent_MTases_sf"/>
</dbReference>
<comment type="function">
    <text evidence="1">S-adenosyl-L-methionine-dependent methyltransferase that mediates RNA cap1 2'-O-ribose methylation to the 5'-cap structure of RNAs. Methylates the ribose of the first nucleotide of a m(7)GpppG-capped mRNA to produce m(7)GpppNmp (cap1).</text>
</comment>
<protein>
    <recommendedName>
        <fullName evidence="1">Cap-specific mRNA (nucleoside-2'-O-)-methyltransferase 1</fullName>
        <ecNumber evidence="1">2.1.1.57</ecNumber>
    </recommendedName>
    <alternativeName>
        <fullName evidence="1">Cap1 2'O-ribose methyltransferase 1</fullName>
    </alternativeName>
</protein>
<dbReference type="SUPFAM" id="SSF81995">
    <property type="entry name" value="beta-sandwich domain of Sec23/24"/>
    <property type="match status" value="1"/>
</dbReference>
<dbReference type="GO" id="GO:0005737">
    <property type="term" value="C:cytoplasm"/>
    <property type="evidence" value="ECO:0007669"/>
    <property type="project" value="TreeGrafter"/>
</dbReference>
<feature type="domain" description="Ribosomal RNA methyltransferase FtsJ" evidence="3">
    <location>
        <begin position="208"/>
        <end position="380"/>
    </location>
</feature>
<dbReference type="GO" id="GO:0032259">
    <property type="term" value="P:methylation"/>
    <property type="evidence" value="ECO:0007669"/>
    <property type="project" value="UniProtKB-KW"/>
</dbReference>
<evidence type="ECO:0000313" key="5">
    <source>
        <dbReference type="Proteomes" id="UP001140094"/>
    </source>
</evidence>
<keyword evidence="1" id="KW-0949">S-adenosyl-L-methionine</keyword>
<feature type="compositionally biased region" description="Pro residues" evidence="2">
    <location>
        <begin position="55"/>
        <end position="77"/>
    </location>
</feature>
<evidence type="ECO:0000313" key="4">
    <source>
        <dbReference type="EMBL" id="KAJ2808534.1"/>
    </source>
</evidence>
<comment type="catalytic activity">
    <reaction evidence="1">
        <text>a 5'-end (N(7)-methyl 5'-triphosphoguanosine)-ribonucleoside in mRNA + S-adenosyl-L-methionine = a 5'-end (N(7)-methyl 5'-triphosphoguanosine)-(2'-O-methyl-ribonucleoside) in mRNA + S-adenosyl-L-homocysteine + H(+)</text>
        <dbReference type="Rhea" id="RHEA:67020"/>
        <dbReference type="Rhea" id="RHEA-COMP:17167"/>
        <dbReference type="Rhea" id="RHEA-COMP:17168"/>
        <dbReference type="ChEBI" id="CHEBI:15378"/>
        <dbReference type="ChEBI" id="CHEBI:57856"/>
        <dbReference type="ChEBI" id="CHEBI:59789"/>
        <dbReference type="ChEBI" id="CHEBI:156461"/>
        <dbReference type="ChEBI" id="CHEBI:167609"/>
        <dbReference type="EC" id="2.1.1.57"/>
    </reaction>
</comment>
<organism evidence="4 5">
    <name type="scientific">Coemansia guatemalensis</name>
    <dbReference type="NCBI Taxonomy" id="2761395"/>
    <lineage>
        <taxon>Eukaryota</taxon>
        <taxon>Fungi</taxon>
        <taxon>Fungi incertae sedis</taxon>
        <taxon>Zoopagomycota</taxon>
        <taxon>Kickxellomycotina</taxon>
        <taxon>Kickxellomycetes</taxon>
        <taxon>Kickxellales</taxon>
        <taxon>Kickxellaceae</taxon>
        <taxon>Coemansia</taxon>
    </lineage>
</organism>
<dbReference type="GO" id="GO:0003676">
    <property type="term" value="F:nucleic acid binding"/>
    <property type="evidence" value="ECO:0007669"/>
    <property type="project" value="UniProtKB-UniRule"/>
</dbReference>
<dbReference type="Proteomes" id="UP001140094">
    <property type="component" value="Unassembled WGS sequence"/>
</dbReference>
<dbReference type="SUPFAM" id="SSF53335">
    <property type="entry name" value="S-adenosyl-L-methionine-dependent methyltransferases"/>
    <property type="match status" value="1"/>
</dbReference>
<dbReference type="OrthoDB" id="10251234at2759"/>
<dbReference type="GO" id="GO:0016556">
    <property type="term" value="P:mRNA modification"/>
    <property type="evidence" value="ECO:0007669"/>
    <property type="project" value="UniProtKB-UniRule"/>
</dbReference>
<dbReference type="EMBL" id="JANBUO010000043">
    <property type="protein sequence ID" value="KAJ2808534.1"/>
    <property type="molecule type" value="Genomic_DNA"/>
</dbReference>
<feature type="compositionally biased region" description="Acidic residues" evidence="2">
    <location>
        <begin position="1"/>
        <end position="14"/>
    </location>
</feature>
<dbReference type="Pfam" id="PF01728">
    <property type="entry name" value="FtsJ"/>
    <property type="match status" value="1"/>
</dbReference>
<reference evidence="4" key="1">
    <citation type="submission" date="2022-07" db="EMBL/GenBank/DDBJ databases">
        <title>Phylogenomic reconstructions and comparative analyses of Kickxellomycotina fungi.</title>
        <authorList>
            <person name="Reynolds N.K."/>
            <person name="Stajich J.E."/>
            <person name="Barry K."/>
            <person name="Grigoriev I.V."/>
            <person name="Crous P."/>
            <person name="Smith M.E."/>
        </authorList>
    </citation>
    <scope>NUCLEOTIDE SEQUENCE</scope>
    <source>
        <strain evidence="4">NRRL 1565</strain>
    </source>
</reference>
<keyword evidence="1" id="KW-0507">mRNA processing</keyword>
<comment type="caution">
    <text evidence="4">The sequence shown here is derived from an EMBL/GenBank/DDBJ whole genome shotgun (WGS) entry which is preliminary data.</text>
</comment>
<keyword evidence="1" id="KW-0539">Nucleus</keyword>
<keyword evidence="1" id="KW-0489">Methyltransferase</keyword>
<dbReference type="GO" id="GO:0004483">
    <property type="term" value="F:methyltransferase cap1 activity"/>
    <property type="evidence" value="ECO:0007669"/>
    <property type="project" value="UniProtKB-UniRule"/>
</dbReference>
<keyword evidence="5" id="KW-1185">Reference proteome</keyword>
<evidence type="ECO:0000259" key="3">
    <source>
        <dbReference type="Pfam" id="PF01728"/>
    </source>
</evidence>
<evidence type="ECO:0000256" key="1">
    <source>
        <dbReference type="RuleBase" id="RU368012"/>
    </source>
</evidence>
<dbReference type="GO" id="GO:0005634">
    <property type="term" value="C:nucleus"/>
    <property type="evidence" value="ECO:0007669"/>
    <property type="project" value="UniProtKB-SubCell"/>
</dbReference>
<dbReference type="EC" id="2.1.1.57" evidence="1"/>
<sequence length="482" mass="52713">MPFDENEPLFTDEDPQYRDTPLTSSIPPPSLATLPRIIRNPRGRSNHNSGQQPYPQQPPPQQQLPPSAPVPPPPPPAFVQQTQQEAQKPAVDLIARHLSVINNTHGPSFVEQLSSSKWSRMMSVQEGPGGRQVDGRLCDPKLLQSIGLVKTSLSLSRVQIAHVSDNIGPYAAVLQSSTLKNASAVTLGHLDYLLQPVREYIKAGKLLRYVDLGSVGCGYSNYIRWKVDQQKDCSGSRGWYFASGALDSSTSSFDGENKLDLFEAAGGILDPADIKAFVTRVRDSADDGHNGVDLVVGELGSGHGGSIDAETQHYGYTIAQAVIALRVLRRGGTFVFKAFEATTPLSAELLFLIHACFERVAIVRSFVSSPISSERFVVCNHLIADPTWVAAHLLSALTKMHANQYQISHLVSWTQLSGEKQFIEQLLHSNMAIGRMQIQALNAVAAHREKQQSSDASGYSEHQIKVANMCLRHWGLPTASNQ</sequence>
<evidence type="ECO:0000256" key="2">
    <source>
        <dbReference type="SAM" id="MobiDB-lite"/>
    </source>
</evidence>
<gene>
    <name evidence="4" type="ORF">H4R20_000837</name>
</gene>
<accession>A0A9W8LTS6</accession>
<dbReference type="PANTHER" id="PTHR16121:SF0">
    <property type="entry name" value="CAP-SPECIFIC MRNA (NUCLEOSIDE-2'-O-)-METHYLTRANSFERASE 1"/>
    <property type="match status" value="1"/>
</dbReference>
<dbReference type="GO" id="GO:0006370">
    <property type="term" value="P:7-methylguanosine mRNA capping"/>
    <property type="evidence" value="ECO:0007669"/>
    <property type="project" value="UniProtKB-UniRule"/>
</dbReference>
<feature type="compositionally biased region" description="Low complexity" evidence="2">
    <location>
        <begin position="20"/>
        <end position="35"/>
    </location>
</feature>
<name>A0A9W8LTS6_9FUNG</name>
<comment type="subcellular location">
    <subcellularLocation>
        <location evidence="1">Nucleus</location>
    </subcellularLocation>
</comment>
<dbReference type="Gene3D" id="3.40.50.12760">
    <property type="match status" value="1"/>
</dbReference>
<dbReference type="InterPro" id="IPR050851">
    <property type="entry name" value="mRNA_Cap_2O-Ribose_MeTrfase"/>
</dbReference>
<dbReference type="PANTHER" id="PTHR16121">
    <property type="entry name" value="CAP-SPECIFIC MRNA (NUCLEOSIDE-2'-O-)-METHYLTRANSFERASE 1-RELATED"/>
    <property type="match status" value="1"/>
</dbReference>